<keyword evidence="7 14" id="KW-0812">Transmembrane</keyword>
<keyword evidence="10" id="KW-0067">ATP-binding</keyword>
<dbReference type="Gene3D" id="3.30.450.40">
    <property type="match status" value="1"/>
</dbReference>
<keyword evidence="17" id="KW-1185">Reference proteome</keyword>
<dbReference type="GO" id="GO:0016301">
    <property type="term" value="F:kinase activity"/>
    <property type="evidence" value="ECO:0007669"/>
    <property type="project" value="UniProtKB-KW"/>
</dbReference>
<keyword evidence="12" id="KW-0902">Two-component regulatory system</keyword>
<keyword evidence="8" id="KW-0547">Nucleotide-binding</keyword>
<accession>A0ABM7WRG5</accession>
<dbReference type="PANTHER" id="PTHR34220">
    <property type="entry name" value="SENSOR HISTIDINE KINASE YPDA"/>
    <property type="match status" value="1"/>
</dbReference>
<reference evidence="17" key="1">
    <citation type="journal article" date="2022" name="Int. J. Syst. Evol. Microbiol.">
        <title>Anaeromyxobacter oryzae sp. nov., Anaeromyxobacter diazotrophicus sp. nov. and Anaeromyxobacter paludicola sp. nov., isolated from paddy soils.</title>
        <authorList>
            <person name="Itoh H."/>
            <person name="Xu Z."/>
            <person name="Mise K."/>
            <person name="Masuda Y."/>
            <person name="Ushijima N."/>
            <person name="Hayakawa C."/>
            <person name="Shiratori Y."/>
            <person name="Senoo K."/>
        </authorList>
    </citation>
    <scope>NUCLEOTIDE SEQUENCE [LARGE SCALE GENOMIC DNA]</scope>
    <source>
        <strain evidence="17">Red232</strain>
    </source>
</reference>
<keyword evidence="5" id="KW-0597">Phosphoprotein</keyword>
<dbReference type="SUPFAM" id="SSF55874">
    <property type="entry name" value="ATPase domain of HSP90 chaperone/DNA topoisomerase II/histidine kinase"/>
    <property type="match status" value="1"/>
</dbReference>
<keyword evidence="6" id="KW-0808">Transferase</keyword>
<feature type="transmembrane region" description="Helical" evidence="14">
    <location>
        <begin position="173"/>
        <end position="194"/>
    </location>
</feature>
<dbReference type="RefSeq" id="WP_248359267.1">
    <property type="nucleotide sequence ID" value="NZ_AP025591.1"/>
</dbReference>
<evidence type="ECO:0000256" key="5">
    <source>
        <dbReference type="ARBA" id="ARBA00022553"/>
    </source>
</evidence>
<comment type="catalytic activity">
    <reaction evidence="1">
        <text>ATP + protein L-histidine = ADP + protein N-phospho-L-histidine.</text>
        <dbReference type="EC" id="2.7.13.3"/>
    </reaction>
</comment>
<evidence type="ECO:0000256" key="1">
    <source>
        <dbReference type="ARBA" id="ARBA00000085"/>
    </source>
</evidence>
<dbReference type="Pfam" id="PF07694">
    <property type="entry name" value="5TM-5TMR_LYT"/>
    <property type="match status" value="1"/>
</dbReference>
<sequence>MKQVLIQFIEALCVFLVIFYVYCRSPAFRPLRSEWPRPRGKVRLYLVFSAIAILGNYLGIPVVNGEAIANTRAVGTVLAGLLGGPVLGLLVGITAGVHRVTAMGGSAALAGAVATTLEGLLGGLVHVALRDRPERLMTRRVAFLTTLVGETVHMGIVLWLARPFPQALEIVRLIGVPMMVANPIGAALFMTVVLERQKEHDRVAAASSERAMKVAERTLGLMGKGDLEAIAADLAAIVRQETGVGAVGITDTARILAWSGLGADHHVPGTPIMSPYTRQSVGQNEVVFADGVRQTYDCRVSPECTLNSVVIAPLCVDGVVVGSVQLFEARDRRFLNMNKSLGEGLAALLSSQLLIARYQEQKNLLVVSELKLLQAQVNPHFLFNALNTIIAVLRRDGDRARELLIQLSHLFRKNLKRSAELSTLEEELEHVGAYLEIEKARFEGRIVVETDVDPTLLGLRIPTFTLQPLVENAFKHGLATALAGGRATIRAYRRDGVAYVDIEDSAGAFTESTPRAGLGMQIVDKRVKNLYGEGYGLTVTCVPHELTRVTIRLPAKAIAA</sequence>
<dbReference type="InterPro" id="IPR010559">
    <property type="entry name" value="Sig_transdc_His_kin_internal"/>
</dbReference>
<keyword evidence="11 14" id="KW-1133">Transmembrane helix</keyword>
<evidence type="ECO:0000256" key="9">
    <source>
        <dbReference type="ARBA" id="ARBA00022777"/>
    </source>
</evidence>
<dbReference type="Gene3D" id="3.30.565.10">
    <property type="entry name" value="Histidine kinase-like ATPase, C-terminal domain"/>
    <property type="match status" value="1"/>
</dbReference>
<evidence type="ECO:0000256" key="14">
    <source>
        <dbReference type="SAM" id="Phobius"/>
    </source>
</evidence>
<gene>
    <name evidence="16" type="ORF">AMOR_10630</name>
</gene>
<evidence type="ECO:0000256" key="12">
    <source>
        <dbReference type="ARBA" id="ARBA00023012"/>
    </source>
</evidence>
<comment type="subcellular location">
    <subcellularLocation>
        <location evidence="2">Cell membrane</location>
        <topology evidence="2">Multi-pass membrane protein</topology>
    </subcellularLocation>
</comment>
<evidence type="ECO:0000256" key="11">
    <source>
        <dbReference type="ARBA" id="ARBA00022989"/>
    </source>
</evidence>
<keyword evidence="9 16" id="KW-0418">Kinase</keyword>
<dbReference type="EMBL" id="AP025591">
    <property type="protein sequence ID" value="BDG02067.1"/>
    <property type="molecule type" value="Genomic_DNA"/>
</dbReference>
<evidence type="ECO:0000256" key="4">
    <source>
        <dbReference type="ARBA" id="ARBA00022475"/>
    </source>
</evidence>
<feature type="domain" description="GAF" evidence="15">
    <location>
        <begin position="226"/>
        <end position="363"/>
    </location>
</feature>
<evidence type="ECO:0000256" key="8">
    <source>
        <dbReference type="ARBA" id="ARBA00022741"/>
    </source>
</evidence>
<dbReference type="Pfam" id="PF06580">
    <property type="entry name" value="His_kinase"/>
    <property type="match status" value="1"/>
</dbReference>
<keyword evidence="4" id="KW-1003">Cell membrane</keyword>
<proteinExistence type="predicted"/>
<evidence type="ECO:0000256" key="13">
    <source>
        <dbReference type="ARBA" id="ARBA00023136"/>
    </source>
</evidence>
<evidence type="ECO:0000313" key="17">
    <source>
        <dbReference type="Proteomes" id="UP001162891"/>
    </source>
</evidence>
<evidence type="ECO:0000256" key="10">
    <source>
        <dbReference type="ARBA" id="ARBA00022840"/>
    </source>
</evidence>
<evidence type="ECO:0000313" key="16">
    <source>
        <dbReference type="EMBL" id="BDG02067.1"/>
    </source>
</evidence>
<feature type="transmembrane region" description="Helical" evidence="14">
    <location>
        <begin position="141"/>
        <end position="161"/>
    </location>
</feature>
<dbReference type="InterPro" id="IPR029016">
    <property type="entry name" value="GAF-like_dom_sf"/>
</dbReference>
<dbReference type="SMART" id="SM00065">
    <property type="entry name" value="GAF"/>
    <property type="match status" value="1"/>
</dbReference>
<dbReference type="Gene3D" id="1.10.1760.20">
    <property type="match status" value="1"/>
</dbReference>
<name>A0ABM7WRG5_9BACT</name>
<dbReference type="PANTHER" id="PTHR34220:SF10">
    <property type="entry name" value="SENSOR HISTIDINE KINASE BTSS"/>
    <property type="match status" value="1"/>
</dbReference>
<dbReference type="Proteomes" id="UP001162891">
    <property type="component" value="Chromosome"/>
</dbReference>
<evidence type="ECO:0000256" key="2">
    <source>
        <dbReference type="ARBA" id="ARBA00004651"/>
    </source>
</evidence>
<dbReference type="InterPro" id="IPR011620">
    <property type="entry name" value="Sig_transdc_His_kinase_LytS_TM"/>
</dbReference>
<dbReference type="InterPro" id="IPR003018">
    <property type="entry name" value="GAF"/>
</dbReference>
<evidence type="ECO:0000259" key="15">
    <source>
        <dbReference type="SMART" id="SM00065"/>
    </source>
</evidence>
<keyword evidence="13 14" id="KW-0472">Membrane</keyword>
<feature type="transmembrane region" description="Helical" evidence="14">
    <location>
        <begin position="75"/>
        <end position="95"/>
    </location>
</feature>
<dbReference type="SUPFAM" id="SSF55781">
    <property type="entry name" value="GAF domain-like"/>
    <property type="match status" value="1"/>
</dbReference>
<dbReference type="EC" id="2.7.13.3" evidence="3"/>
<evidence type="ECO:0000256" key="3">
    <source>
        <dbReference type="ARBA" id="ARBA00012438"/>
    </source>
</evidence>
<feature type="transmembrane region" description="Helical" evidence="14">
    <location>
        <begin position="44"/>
        <end position="63"/>
    </location>
</feature>
<evidence type="ECO:0000256" key="7">
    <source>
        <dbReference type="ARBA" id="ARBA00022692"/>
    </source>
</evidence>
<feature type="transmembrane region" description="Helical" evidence="14">
    <location>
        <begin position="6"/>
        <end position="23"/>
    </location>
</feature>
<dbReference type="InterPro" id="IPR050640">
    <property type="entry name" value="Bact_2-comp_sensor_kinase"/>
</dbReference>
<organism evidence="16 17">
    <name type="scientific">Anaeromyxobacter oryzae</name>
    <dbReference type="NCBI Taxonomy" id="2918170"/>
    <lineage>
        <taxon>Bacteria</taxon>
        <taxon>Pseudomonadati</taxon>
        <taxon>Myxococcota</taxon>
        <taxon>Myxococcia</taxon>
        <taxon>Myxococcales</taxon>
        <taxon>Cystobacterineae</taxon>
        <taxon>Anaeromyxobacteraceae</taxon>
        <taxon>Anaeromyxobacter</taxon>
    </lineage>
</organism>
<feature type="transmembrane region" description="Helical" evidence="14">
    <location>
        <begin position="107"/>
        <end position="129"/>
    </location>
</feature>
<dbReference type="InterPro" id="IPR036890">
    <property type="entry name" value="HATPase_C_sf"/>
</dbReference>
<evidence type="ECO:0000256" key="6">
    <source>
        <dbReference type="ARBA" id="ARBA00022679"/>
    </source>
</evidence>
<protein>
    <recommendedName>
        <fullName evidence="3">histidine kinase</fullName>
        <ecNumber evidence="3">2.7.13.3</ecNumber>
    </recommendedName>
</protein>